<dbReference type="InterPro" id="IPR029039">
    <property type="entry name" value="Flavoprotein-like_sf"/>
</dbReference>
<organism evidence="15 16">
    <name type="scientific">Thalassobacterium sedimentorum</name>
    <dbReference type="NCBI Taxonomy" id="3041258"/>
    <lineage>
        <taxon>Bacteria</taxon>
        <taxon>Pseudomonadati</taxon>
        <taxon>Verrucomicrobiota</taxon>
        <taxon>Opitutia</taxon>
        <taxon>Puniceicoccales</taxon>
        <taxon>Coraliomargaritaceae</taxon>
        <taxon>Thalassobacterium</taxon>
    </lineage>
</organism>
<dbReference type="InterPro" id="IPR017938">
    <property type="entry name" value="Riboflavin_synthase-like_b-brl"/>
</dbReference>
<keyword evidence="5" id="KW-0285">Flavoprotein</keyword>
<keyword evidence="3" id="KW-0813">Transport</keyword>
<keyword evidence="4" id="KW-0028">Amino-acid biosynthesis</keyword>
<feature type="region of interest" description="Disordered" evidence="12">
    <location>
        <begin position="220"/>
        <end position="239"/>
    </location>
</feature>
<dbReference type="SUPFAM" id="SSF52218">
    <property type="entry name" value="Flavoproteins"/>
    <property type="match status" value="1"/>
</dbReference>
<evidence type="ECO:0000256" key="3">
    <source>
        <dbReference type="ARBA" id="ARBA00022448"/>
    </source>
</evidence>
<dbReference type="PRINTS" id="PR00371">
    <property type="entry name" value="FPNCR"/>
</dbReference>
<dbReference type="Gene3D" id="1.20.990.10">
    <property type="entry name" value="NADPH-cytochrome p450 Reductase, Chain A, domain 3"/>
    <property type="match status" value="1"/>
</dbReference>
<dbReference type="PANTHER" id="PTHR19384">
    <property type="entry name" value="NITRIC OXIDE SYNTHASE-RELATED"/>
    <property type="match status" value="1"/>
</dbReference>
<evidence type="ECO:0000256" key="5">
    <source>
        <dbReference type="ARBA" id="ARBA00022630"/>
    </source>
</evidence>
<evidence type="ECO:0000313" key="16">
    <source>
        <dbReference type="Proteomes" id="UP001243717"/>
    </source>
</evidence>
<dbReference type="RefSeq" id="WP_308985631.1">
    <property type="nucleotide sequence ID" value="NZ_JARXIC010000020.1"/>
</dbReference>
<name>A0ABU1AKE7_9BACT</name>
<dbReference type="InterPro" id="IPR001709">
    <property type="entry name" value="Flavoprot_Pyr_Nucl_cyt_Rdtase"/>
</dbReference>
<dbReference type="NCBIfam" id="NF004859">
    <property type="entry name" value="PRK06214.1"/>
    <property type="match status" value="1"/>
</dbReference>
<dbReference type="Gene3D" id="3.40.50.360">
    <property type="match status" value="1"/>
</dbReference>
<evidence type="ECO:0000259" key="13">
    <source>
        <dbReference type="PROSITE" id="PS50902"/>
    </source>
</evidence>
<evidence type="ECO:0000256" key="6">
    <source>
        <dbReference type="ARBA" id="ARBA00022643"/>
    </source>
</evidence>
<comment type="cofactor">
    <cofactor evidence="2">
        <name>FAD</name>
        <dbReference type="ChEBI" id="CHEBI:57692"/>
    </cofactor>
</comment>
<keyword evidence="8" id="KW-0521">NADP</keyword>
<dbReference type="EMBL" id="JARXIC010000020">
    <property type="protein sequence ID" value="MDQ8195172.1"/>
    <property type="molecule type" value="Genomic_DNA"/>
</dbReference>
<keyword evidence="16" id="KW-1185">Reference proteome</keyword>
<dbReference type="NCBIfam" id="TIGR01931">
    <property type="entry name" value="cysJ"/>
    <property type="match status" value="1"/>
</dbReference>
<dbReference type="InterPro" id="IPR001433">
    <property type="entry name" value="OxRdtase_FAD/NAD-bd"/>
</dbReference>
<feature type="domain" description="Flavodoxin-like" evidence="13">
    <location>
        <begin position="68"/>
        <end position="206"/>
    </location>
</feature>
<feature type="domain" description="FAD-binding FR-type" evidence="14">
    <location>
        <begin position="242"/>
        <end position="459"/>
    </location>
</feature>
<dbReference type="GO" id="GO:0004783">
    <property type="term" value="F:sulfite reductase (NADPH) activity"/>
    <property type="evidence" value="ECO:0007669"/>
    <property type="project" value="UniProtKB-EC"/>
</dbReference>
<comment type="caution">
    <text evidence="15">The sequence shown here is derived from an EMBL/GenBank/DDBJ whole genome shotgun (WGS) entry which is preliminary data.</text>
</comment>
<sequence>MSTTDPVVPQTAPLAPEQVASLNSLLKGLQADQLLWIEGFISGLRAGSGSATPATVAPAAAPVATPELTVLYGTESGNSESLADLTVKAAKAAGFKSKAVNMADLKLGKLKDIQNLLVIVSTWGEGDPPETAADFYEAFMSDKAPKLADTRFSVMGLGDTSYEDFCKMGKDFDARLEALGGKRIADRVDADVDYDDDFAKWHKAALKALKAAAQPAAAPASAPASAPAPAAQPAAPIKYSRKNPFPAELNERVMLNGEGSAKETIHLEFSLEGSGLEYQAGDALAVVPHNAEDVVEDFIQTAKLDAEGPVLIKEREFTLREALTSQLDITSLSMPVIKRYNEIAKDPKLAELLDPSNKAELQSYIYGREIIDLLHEFPAKEISADALVGIMRKLPPRLYSIASSPKAHPGEVHLTVGVVRYDAHGRNRKGVCSTYLAERIAEGEKADVFVTPNKHFKVPADNDLPMIMVGPGTGIAPFRAFIEERKELGAKGDNWLFFGDQHYLTDFLYQTEWQDYLADGILTKLDLAFSRDQKEKVYVQDRMRENSKELYAWLEKGAYFYVCGDASRMATDVDVALHDILQQEGGLSEDDAKAYVKKLKDDKRYLRDVY</sequence>
<evidence type="ECO:0000256" key="8">
    <source>
        <dbReference type="ARBA" id="ARBA00022857"/>
    </source>
</evidence>
<dbReference type="PROSITE" id="PS51384">
    <property type="entry name" value="FAD_FR"/>
    <property type="match status" value="1"/>
</dbReference>
<evidence type="ECO:0000256" key="2">
    <source>
        <dbReference type="ARBA" id="ARBA00001974"/>
    </source>
</evidence>
<evidence type="ECO:0000256" key="1">
    <source>
        <dbReference type="ARBA" id="ARBA00001917"/>
    </source>
</evidence>
<dbReference type="PANTHER" id="PTHR19384:SF128">
    <property type="entry name" value="NADPH OXIDOREDUCTASE A"/>
    <property type="match status" value="1"/>
</dbReference>
<dbReference type="InterPro" id="IPR003097">
    <property type="entry name" value="CysJ-like_FAD-binding"/>
</dbReference>
<dbReference type="InterPro" id="IPR001094">
    <property type="entry name" value="Flavdoxin-like"/>
</dbReference>
<dbReference type="InterPro" id="IPR039261">
    <property type="entry name" value="FNR_nucleotide-bd"/>
</dbReference>
<dbReference type="PIRSF" id="PIRSF000207">
    <property type="entry name" value="SiR-FP_CysJ"/>
    <property type="match status" value="1"/>
</dbReference>
<comment type="cofactor">
    <cofactor evidence="1">
        <name>FMN</name>
        <dbReference type="ChEBI" id="CHEBI:58210"/>
    </cofactor>
</comment>
<evidence type="ECO:0000256" key="7">
    <source>
        <dbReference type="ARBA" id="ARBA00022827"/>
    </source>
</evidence>
<evidence type="ECO:0000256" key="4">
    <source>
        <dbReference type="ARBA" id="ARBA00022605"/>
    </source>
</evidence>
<dbReference type="SUPFAM" id="SSF52343">
    <property type="entry name" value="Ferredoxin reductase-like, C-terminal NADP-linked domain"/>
    <property type="match status" value="1"/>
</dbReference>
<dbReference type="PRINTS" id="PR00369">
    <property type="entry name" value="FLAVODOXIN"/>
</dbReference>
<proteinExistence type="predicted"/>
<dbReference type="PROSITE" id="PS50902">
    <property type="entry name" value="FLAVODOXIN_LIKE"/>
    <property type="match status" value="1"/>
</dbReference>
<dbReference type="EC" id="1.8.1.2" evidence="15"/>
<keyword evidence="7" id="KW-0274">FAD</keyword>
<protein>
    <submittedName>
        <fullName evidence="15">Assimilatory sulfite reductase (NADPH) flavoprotein subunit</fullName>
        <ecNumber evidence="15">1.8.1.2</ecNumber>
    </submittedName>
</protein>
<dbReference type="InterPro" id="IPR008254">
    <property type="entry name" value="Flavodoxin/NO_synth"/>
</dbReference>
<dbReference type="CDD" id="cd06199">
    <property type="entry name" value="SiR"/>
    <property type="match status" value="1"/>
</dbReference>
<dbReference type="Gene3D" id="2.40.30.10">
    <property type="entry name" value="Translation factors"/>
    <property type="match status" value="1"/>
</dbReference>
<dbReference type="Proteomes" id="UP001243717">
    <property type="component" value="Unassembled WGS sequence"/>
</dbReference>
<accession>A0ABU1AKE7</accession>
<dbReference type="Pfam" id="PF00175">
    <property type="entry name" value="NAD_binding_1"/>
    <property type="match status" value="1"/>
</dbReference>
<keyword evidence="9" id="KW-0249">Electron transport</keyword>
<dbReference type="SUPFAM" id="SSF63380">
    <property type="entry name" value="Riboflavin synthase domain-like"/>
    <property type="match status" value="1"/>
</dbReference>
<evidence type="ECO:0000313" key="15">
    <source>
        <dbReference type="EMBL" id="MDQ8195172.1"/>
    </source>
</evidence>
<dbReference type="Gene3D" id="3.40.50.80">
    <property type="entry name" value="Nucleotide-binding domain of ferredoxin-NADP reductase (FNR) module"/>
    <property type="match status" value="1"/>
</dbReference>
<keyword evidence="6" id="KW-0288">FMN</keyword>
<dbReference type="Pfam" id="PF00667">
    <property type="entry name" value="FAD_binding_1"/>
    <property type="match status" value="1"/>
</dbReference>
<evidence type="ECO:0000256" key="12">
    <source>
        <dbReference type="SAM" id="MobiDB-lite"/>
    </source>
</evidence>
<dbReference type="Pfam" id="PF00258">
    <property type="entry name" value="Flavodoxin_1"/>
    <property type="match status" value="1"/>
</dbReference>
<evidence type="ECO:0000256" key="10">
    <source>
        <dbReference type="ARBA" id="ARBA00023002"/>
    </source>
</evidence>
<evidence type="ECO:0000256" key="9">
    <source>
        <dbReference type="ARBA" id="ARBA00022982"/>
    </source>
</evidence>
<gene>
    <name evidence="15" type="ORF">QEH59_12100</name>
</gene>
<reference evidence="15 16" key="1">
    <citation type="submission" date="2023-04" db="EMBL/GenBank/DDBJ databases">
        <title>A novel bacteria isolated from coastal sediment.</title>
        <authorList>
            <person name="Liu X.-J."/>
            <person name="Du Z.-J."/>
        </authorList>
    </citation>
    <scope>NUCLEOTIDE SEQUENCE [LARGE SCALE GENOMIC DNA]</scope>
    <source>
        <strain evidence="15 16">SDUM461004</strain>
    </source>
</reference>
<evidence type="ECO:0000259" key="14">
    <source>
        <dbReference type="PROSITE" id="PS51384"/>
    </source>
</evidence>
<feature type="compositionally biased region" description="Low complexity" evidence="12">
    <location>
        <begin position="220"/>
        <end position="236"/>
    </location>
</feature>
<dbReference type="InterPro" id="IPR010199">
    <property type="entry name" value="CysJ"/>
</dbReference>
<evidence type="ECO:0000256" key="11">
    <source>
        <dbReference type="ARBA" id="ARBA00023192"/>
    </source>
</evidence>
<dbReference type="InterPro" id="IPR023173">
    <property type="entry name" value="NADPH_Cyt_P450_Rdtase_alpha"/>
</dbReference>
<dbReference type="InterPro" id="IPR017927">
    <property type="entry name" value="FAD-bd_FR_type"/>
</dbReference>
<keyword evidence="11" id="KW-0198">Cysteine biosynthesis</keyword>
<keyword evidence="10 15" id="KW-0560">Oxidoreductase</keyword>